<feature type="region of interest" description="Disordered" evidence="1">
    <location>
        <begin position="146"/>
        <end position="182"/>
    </location>
</feature>
<proteinExistence type="predicted"/>
<dbReference type="Gene3D" id="1.10.287.4300">
    <property type="entry name" value="Stage III sporulation protein AH-like"/>
    <property type="match status" value="1"/>
</dbReference>
<comment type="caution">
    <text evidence="3">The sequence shown here is derived from an EMBL/GenBank/DDBJ whole genome shotgun (WGS) entry which is preliminary data.</text>
</comment>
<accession>A0ABW0YLQ6</accession>
<evidence type="ECO:0000313" key="4">
    <source>
        <dbReference type="Proteomes" id="UP001596142"/>
    </source>
</evidence>
<keyword evidence="4" id="KW-1185">Reference proteome</keyword>
<evidence type="ECO:0000256" key="2">
    <source>
        <dbReference type="SAM" id="Phobius"/>
    </source>
</evidence>
<keyword evidence="2" id="KW-0812">Transmembrane</keyword>
<feature type="transmembrane region" description="Helical" evidence="2">
    <location>
        <begin position="7"/>
        <end position="26"/>
    </location>
</feature>
<dbReference type="InterPro" id="IPR038503">
    <property type="entry name" value="SpoIIIAH_sf"/>
</dbReference>
<feature type="compositionally biased region" description="Low complexity" evidence="1">
    <location>
        <begin position="112"/>
        <end position="125"/>
    </location>
</feature>
<dbReference type="Proteomes" id="UP001596142">
    <property type="component" value="Unassembled WGS sequence"/>
</dbReference>
<feature type="region of interest" description="Disordered" evidence="1">
    <location>
        <begin position="63"/>
        <end position="125"/>
    </location>
</feature>
<dbReference type="EMBL" id="JBHSOZ010000005">
    <property type="protein sequence ID" value="MFC5713319.1"/>
    <property type="molecule type" value="Genomic_DNA"/>
</dbReference>
<gene>
    <name evidence="3" type="ORF">ACFPU1_11025</name>
</gene>
<dbReference type="InterPro" id="IPR024232">
    <property type="entry name" value="SpoIIIAH"/>
</dbReference>
<feature type="compositionally biased region" description="Acidic residues" evidence="1">
    <location>
        <begin position="63"/>
        <end position="111"/>
    </location>
</feature>
<protein>
    <submittedName>
        <fullName evidence="3">SpoIIIAH-like family protein</fullName>
    </submittedName>
</protein>
<keyword evidence="2" id="KW-0472">Membrane</keyword>
<sequence>MVLKKQTVWLVTMVSLIVVLGVYYMTAPPAVEQASQEEEVPGTELTDEEWVEWLEDGQVDILIDEQEPGEEVPSAEEETPGKEEGEEGGEEEGEAGGEEAEEGQEQEEEEAPAQMQETEAEEASTIAAPAAAEGMFSALRLEREETRSRLREDYTNTIASEDMSAAEKNDAHEKKENLQKTAQQESMLETLIQSQGYEDALVITEEDQVKIIVQAEKLTEQEVVEINKLAAEHLGKKDIAVGYHVAP</sequence>
<name>A0ABW0YLQ6_9BACI</name>
<evidence type="ECO:0000313" key="3">
    <source>
        <dbReference type="EMBL" id="MFC5713319.1"/>
    </source>
</evidence>
<feature type="compositionally biased region" description="Basic and acidic residues" evidence="1">
    <location>
        <begin position="165"/>
        <end position="178"/>
    </location>
</feature>
<organism evidence="3 4">
    <name type="scientific">Thalassorhabdus alkalitolerans</name>
    <dbReference type="NCBI Taxonomy" id="2282697"/>
    <lineage>
        <taxon>Bacteria</taxon>
        <taxon>Bacillati</taxon>
        <taxon>Bacillota</taxon>
        <taxon>Bacilli</taxon>
        <taxon>Bacillales</taxon>
        <taxon>Bacillaceae</taxon>
        <taxon>Thalassorhabdus</taxon>
    </lineage>
</organism>
<dbReference type="RefSeq" id="WP_385941018.1">
    <property type="nucleotide sequence ID" value="NZ_JBHSOZ010000005.1"/>
</dbReference>
<reference evidence="4" key="1">
    <citation type="journal article" date="2019" name="Int. J. Syst. Evol. Microbiol.">
        <title>The Global Catalogue of Microorganisms (GCM) 10K type strain sequencing project: providing services to taxonomists for standard genome sequencing and annotation.</title>
        <authorList>
            <consortium name="The Broad Institute Genomics Platform"/>
            <consortium name="The Broad Institute Genome Sequencing Center for Infectious Disease"/>
            <person name="Wu L."/>
            <person name="Ma J."/>
        </authorList>
    </citation>
    <scope>NUCLEOTIDE SEQUENCE [LARGE SCALE GENOMIC DNA]</scope>
    <source>
        <strain evidence="4">CECT 7184</strain>
    </source>
</reference>
<keyword evidence="2" id="KW-1133">Transmembrane helix</keyword>
<dbReference type="Pfam" id="PF12685">
    <property type="entry name" value="SpoIIIAH"/>
    <property type="match status" value="1"/>
</dbReference>
<evidence type="ECO:0000256" key="1">
    <source>
        <dbReference type="SAM" id="MobiDB-lite"/>
    </source>
</evidence>